<name>F4WHE8_ACREC</name>
<dbReference type="Proteomes" id="UP000007755">
    <property type="component" value="Unassembled WGS sequence"/>
</dbReference>
<keyword evidence="3" id="KW-1185">Reference proteome</keyword>
<sequence>MYVHSTEHRAVRLLSRRYDLTNTGYKFLEIGINVGPPSYVEIALGDHRGHELSLSLEMWKSLYEKRGNIYKLFRNEYKDNFISVGPLIVSVFMLNYATVVRLNSSSVRIMMIETMLRRMFDFNGCIDVTFERLARLVDTVDTKYTRFSNIASENIICDSDIFNGQQLIDCELLALVFNKLAKIEMKEIRKSGNSVFSIRNFIKSQELLDNVSFLLDTRQAAEIVEKISVARNKRPQREGQRQIHCFASEPSSACPRGDLSITIGKLYWVSQSTRTTLLKGFREIYLMVTLNLTLRSTLGITQGQSTVLQM</sequence>
<dbReference type="AlphaFoldDB" id="F4WHE8"/>
<proteinExistence type="predicted"/>
<gene>
    <name evidence="2" type="ORF">G5I_05108</name>
</gene>
<accession>F4WHE8</accession>
<feature type="transmembrane region" description="Helical" evidence="1">
    <location>
        <begin position="81"/>
        <end position="102"/>
    </location>
</feature>
<keyword evidence="1" id="KW-0812">Transmembrane</keyword>
<keyword evidence="1" id="KW-1133">Transmembrane helix</keyword>
<evidence type="ECO:0000256" key="1">
    <source>
        <dbReference type="SAM" id="Phobius"/>
    </source>
</evidence>
<evidence type="ECO:0000313" key="2">
    <source>
        <dbReference type="EMBL" id="EGI66381.1"/>
    </source>
</evidence>
<evidence type="ECO:0000313" key="3">
    <source>
        <dbReference type="Proteomes" id="UP000007755"/>
    </source>
</evidence>
<dbReference type="EMBL" id="GL888159">
    <property type="protein sequence ID" value="EGI66381.1"/>
    <property type="molecule type" value="Genomic_DNA"/>
</dbReference>
<organism evidence="3">
    <name type="scientific">Acromyrmex echinatior</name>
    <name type="common">Panamanian leafcutter ant</name>
    <name type="synonym">Acromyrmex octospinosus echinatior</name>
    <dbReference type="NCBI Taxonomy" id="103372"/>
    <lineage>
        <taxon>Eukaryota</taxon>
        <taxon>Metazoa</taxon>
        <taxon>Ecdysozoa</taxon>
        <taxon>Arthropoda</taxon>
        <taxon>Hexapoda</taxon>
        <taxon>Insecta</taxon>
        <taxon>Pterygota</taxon>
        <taxon>Neoptera</taxon>
        <taxon>Endopterygota</taxon>
        <taxon>Hymenoptera</taxon>
        <taxon>Apocrita</taxon>
        <taxon>Aculeata</taxon>
        <taxon>Formicoidea</taxon>
        <taxon>Formicidae</taxon>
        <taxon>Myrmicinae</taxon>
        <taxon>Acromyrmex</taxon>
    </lineage>
</organism>
<dbReference type="InParanoid" id="F4WHE8"/>
<keyword evidence="1" id="KW-0472">Membrane</keyword>
<reference evidence="2" key="1">
    <citation type="submission" date="2011-02" db="EMBL/GenBank/DDBJ databases">
        <title>The genome of the leaf-cutting ant Acromyrmex echinatior suggests key adaptations to social evolution and fungus farming.</title>
        <authorList>
            <person name="Nygaard S."/>
            <person name="Zhang G."/>
        </authorList>
    </citation>
    <scope>NUCLEOTIDE SEQUENCE</scope>
</reference>
<protein>
    <submittedName>
        <fullName evidence="2">Uncharacterized protein</fullName>
    </submittedName>
</protein>
<dbReference type="OrthoDB" id="6493944at2759"/>